<comment type="caution">
    <text evidence="3">The sequence shown here is derived from an EMBL/GenBank/DDBJ whole genome shotgun (WGS) entry which is preliminary data.</text>
</comment>
<proteinExistence type="predicted"/>
<name>A0AA88G786_NAELO</name>
<dbReference type="Gene3D" id="3.60.10.10">
    <property type="entry name" value="Endonuclease/exonuclease/phosphatase"/>
    <property type="match status" value="1"/>
</dbReference>
<dbReference type="EMBL" id="PYSW02000058">
    <property type="protein sequence ID" value="KAG2373215.1"/>
    <property type="molecule type" value="Genomic_DNA"/>
</dbReference>
<dbReference type="InterPro" id="IPR005135">
    <property type="entry name" value="Endo/exonuclease/phosphatase"/>
</dbReference>
<dbReference type="GeneID" id="68104772"/>
<feature type="compositionally biased region" description="Basic and acidic residues" evidence="1">
    <location>
        <begin position="418"/>
        <end position="435"/>
    </location>
</feature>
<dbReference type="Pfam" id="PF03372">
    <property type="entry name" value="Exo_endo_phos"/>
    <property type="match status" value="1"/>
</dbReference>
<dbReference type="GO" id="GO:0003824">
    <property type="term" value="F:catalytic activity"/>
    <property type="evidence" value="ECO:0007669"/>
    <property type="project" value="InterPro"/>
</dbReference>
<dbReference type="AlphaFoldDB" id="A0AA88G786"/>
<dbReference type="SUPFAM" id="SSF56219">
    <property type="entry name" value="DNase I-like"/>
    <property type="match status" value="1"/>
</dbReference>
<organism evidence="3 4">
    <name type="scientific">Naegleria lovaniensis</name>
    <name type="common">Amoeba</name>
    <dbReference type="NCBI Taxonomy" id="51637"/>
    <lineage>
        <taxon>Eukaryota</taxon>
        <taxon>Discoba</taxon>
        <taxon>Heterolobosea</taxon>
        <taxon>Tetramitia</taxon>
        <taxon>Eutetramitia</taxon>
        <taxon>Vahlkampfiidae</taxon>
        <taxon>Naegleria</taxon>
    </lineage>
</organism>
<feature type="compositionally biased region" description="Polar residues" evidence="1">
    <location>
        <begin position="374"/>
        <end position="390"/>
    </location>
</feature>
<keyword evidence="4" id="KW-1185">Reference proteome</keyword>
<accession>A0AA88G786</accession>
<feature type="region of interest" description="Disordered" evidence="1">
    <location>
        <begin position="290"/>
        <end position="322"/>
    </location>
</feature>
<evidence type="ECO:0000256" key="1">
    <source>
        <dbReference type="SAM" id="MobiDB-lite"/>
    </source>
</evidence>
<feature type="region of interest" description="Disordered" evidence="1">
    <location>
        <begin position="372"/>
        <end position="435"/>
    </location>
</feature>
<sequence length="435" mass="47454">MDLNLPYLKVLTWNVGKTNNPQSEQGVIQMQAIMNQFKETYDIIFLQELGSKAAVERTVSYFGEGWEKYSSNIRNSYHNLTLVKKKPGAAFAYDTTDISIASNFRVDPLCINVHGRKNDSTTNLSTLSSLLLKLPFWQPVIIAGDFNCTFSPYTIPIDTGVSLLCGFGETRQPTTTGGNSIDEILYTNHFIATQTIVLNHLPPDGNHYPVSKHLQLKYQPSSMQNIVGALFGKPSIVQPSQPVRHVVPSNNPTVPTSQPIIRPSLHEVPTSTPVTGQVVQPVVPSVVASSQSSTQSSLPVRPVVSSNKPTVPTSQPTVRPSLHVVPTSTPVTGQIVQPVVPSVVPPSQPITRPILPPVVPTRQPNVVVPPASQPIVQPIQSNTQPNTNEQSSDKEENDLVESLQNISISTKPEQSGNETKECQGAKMEVNKELFK</sequence>
<gene>
    <name evidence="3" type="ORF">C9374_012318</name>
</gene>
<feature type="compositionally biased region" description="Polar residues" evidence="1">
    <location>
        <begin position="402"/>
        <end position="417"/>
    </location>
</feature>
<feature type="domain" description="Endonuclease/exonuclease/phosphatase" evidence="2">
    <location>
        <begin position="11"/>
        <end position="203"/>
    </location>
</feature>
<dbReference type="Proteomes" id="UP000816034">
    <property type="component" value="Unassembled WGS sequence"/>
</dbReference>
<evidence type="ECO:0000259" key="2">
    <source>
        <dbReference type="Pfam" id="PF03372"/>
    </source>
</evidence>
<feature type="compositionally biased region" description="Polar residues" evidence="1">
    <location>
        <begin position="304"/>
        <end position="318"/>
    </location>
</feature>
<evidence type="ECO:0000313" key="4">
    <source>
        <dbReference type="Proteomes" id="UP000816034"/>
    </source>
</evidence>
<protein>
    <recommendedName>
        <fullName evidence="2">Endonuclease/exonuclease/phosphatase domain-containing protein</fullName>
    </recommendedName>
</protein>
<dbReference type="RefSeq" id="XP_044542389.1">
    <property type="nucleotide sequence ID" value="XM_044688072.1"/>
</dbReference>
<reference evidence="3 4" key="1">
    <citation type="journal article" date="2018" name="BMC Genomics">
        <title>The genome of Naegleria lovaniensis, the basis for a comparative approach to unravel pathogenicity factors of the human pathogenic amoeba N. fowleri.</title>
        <authorList>
            <person name="Liechti N."/>
            <person name="Schurch N."/>
            <person name="Bruggmann R."/>
            <person name="Wittwer M."/>
        </authorList>
    </citation>
    <scope>NUCLEOTIDE SEQUENCE [LARGE SCALE GENOMIC DNA]</scope>
    <source>
        <strain evidence="3 4">ATCC 30569</strain>
    </source>
</reference>
<evidence type="ECO:0000313" key="3">
    <source>
        <dbReference type="EMBL" id="KAG2373215.1"/>
    </source>
</evidence>
<dbReference type="InterPro" id="IPR036691">
    <property type="entry name" value="Endo/exonu/phosph_ase_sf"/>
</dbReference>